<dbReference type="NCBIfam" id="NF001140">
    <property type="entry name" value="PRK00147.1"/>
    <property type="match status" value="1"/>
</dbReference>
<keyword evidence="4 13" id="KW-0963">Cytoplasm</keyword>
<evidence type="ECO:0000256" key="4">
    <source>
        <dbReference type="ARBA" id="ARBA00022490"/>
    </source>
</evidence>
<dbReference type="InterPro" id="IPR036100">
    <property type="entry name" value="QueA_sf"/>
</dbReference>
<evidence type="ECO:0000256" key="10">
    <source>
        <dbReference type="ARBA" id="ARBA00066503"/>
    </source>
</evidence>
<dbReference type="FunFam" id="3.40.1780.10:FF:000001">
    <property type="entry name" value="S-adenosylmethionine:tRNA ribosyltransferase-isomerase"/>
    <property type="match status" value="1"/>
</dbReference>
<evidence type="ECO:0000256" key="1">
    <source>
        <dbReference type="ARBA" id="ARBA00004496"/>
    </source>
</evidence>
<dbReference type="Pfam" id="PF02547">
    <property type="entry name" value="Queuosine_synth"/>
    <property type="match status" value="1"/>
</dbReference>
<comment type="caution">
    <text evidence="14">The sequence shown here is derived from an EMBL/GenBank/DDBJ whole genome shotgun (WGS) entry which is preliminary data.</text>
</comment>
<evidence type="ECO:0000256" key="9">
    <source>
        <dbReference type="ARBA" id="ARBA00061210"/>
    </source>
</evidence>
<comment type="function">
    <text evidence="13">Transfers and isomerizes the ribose moiety from AdoMet to the 7-aminomethyl group of 7-deazaguanine (preQ1-tRNA) to give epoxyqueuosine (oQ-tRNA).</text>
</comment>
<dbReference type="PANTHER" id="PTHR30307:SF0">
    <property type="entry name" value="S-ADENOSYLMETHIONINE:TRNA RIBOSYLTRANSFERASE-ISOMERASE"/>
    <property type="match status" value="1"/>
</dbReference>
<dbReference type="UniPathway" id="UPA00392"/>
<comment type="subcellular location">
    <subcellularLocation>
        <location evidence="1 13">Cytoplasm</location>
    </subcellularLocation>
</comment>
<evidence type="ECO:0000256" key="8">
    <source>
        <dbReference type="ARBA" id="ARBA00052751"/>
    </source>
</evidence>
<keyword evidence="14" id="KW-0413">Isomerase</keyword>
<keyword evidence="5 13" id="KW-0808">Transferase</keyword>
<evidence type="ECO:0000256" key="2">
    <source>
        <dbReference type="ARBA" id="ARBA00004691"/>
    </source>
</evidence>
<dbReference type="InterPro" id="IPR003699">
    <property type="entry name" value="QueA"/>
</dbReference>
<dbReference type="GO" id="GO:0005737">
    <property type="term" value="C:cytoplasm"/>
    <property type="evidence" value="ECO:0007669"/>
    <property type="project" value="UniProtKB-SubCell"/>
</dbReference>
<dbReference type="Gene3D" id="3.40.1780.10">
    <property type="entry name" value="QueA-like"/>
    <property type="match status" value="1"/>
</dbReference>
<comment type="subunit">
    <text evidence="3 13">Monomer.</text>
</comment>
<evidence type="ECO:0000256" key="3">
    <source>
        <dbReference type="ARBA" id="ARBA00011245"/>
    </source>
</evidence>
<dbReference type="GO" id="GO:0051075">
    <property type="term" value="F:S-adenosylmethionine:tRNA ribosyltransferase-isomerase activity"/>
    <property type="evidence" value="ECO:0007669"/>
    <property type="project" value="UniProtKB-EC"/>
</dbReference>
<evidence type="ECO:0000256" key="7">
    <source>
        <dbReference type="ARBA" id="ARBA00022785"/>
    </source>
</evidence>
<accession>A0A7U7GF71</accession>
<dbReference type="HAMAP" id="MF_00113">
    <property type="entry name" value="QueA"/>
    <property type="match status" value="1"/>
</dbReference>
<dbReference type="SUPFAM" id="SSF111337">
    <property type="entry name" value="QueA-like"/>
    <property type="match status" value="1"/>
</dbReference>
<keyword evidence="7 13" id="KW-0671">Queuosine biosynthesis</keyword>
<reference evidence="14 15" key="1">
    <citation type="journal article" date="2014" name="ISME J.">
        <title>Candidatus Competibacter-lineage genomes retrieved from metagenomes reveal functional metabolic diversity.</title>
        <authorList>
            <person name="McIlroy S.J."/>
            <person name="Albertsen M."/>
            <person name="Andresen E.K."/>
            <person name="Saunders A.M."/>
            <person name="Kristiansen R."/>
            <person name="Stokholm-Bjerregaard M."/>
            <person name="Nielsen K.L."/>
            <person name="Nielsen P.H."/>
        </authorList>
    </citation>
    <scope>NUCLEOTIDE SEQUENCE [LARGE SCALE GENOMIC DNA]</scope>
    <source>
        <strain evidence="14 15">Run_B_J11</strain>
    </source>
</reference>
<comment type="catalytic activity">
    <reaction evidence="8 13">
        <text>7-aminomethyl-7-carbaguanosine(34) in tRNA + S-adenosyl-L-methionine = epoxyqueuosine(34) in tRNA + adenine + L-methionine + 2 H(+)</text>
        <dbReference type="Rhea" id="RHEA:32155"/>
        <dbReference type="Rhea" id="RHEA-COMP:10342"/>
        <dbReference type="Rhea" id="RHEA-COMP:18582"/>
        <dbReference type="ChEBI" id="CHEBI:15378"/>
        <dbReference type="ChEBI" id="CHEBI:16708"/>
        <dbReference type="ChEBI" id="CHEBI:57844"/>
        <dbReference type="ChEBI" id="CHEBI:59789"/>
        <dbReference type="ChEBI" id="CHEBI:82833"/>
        <dbReference type="ChEBI" id="CHEBI:194443"/>
        <dbReference type="EC" id="2.4.99.17"/>
    </reaction>
</comment>
<dbReference type="NCBIfam" id="TIGR00113">
    <property type="entry name" value="queA"/>
    <property type="match status" value="1"/>
</dbReference>
<keyword evidence="6 13" id="KW-0949">S-adenosyl-L-methionine</keyword>
<sequence>MITDWQKPWISPNPHWIHYRVQIRYRPVDPEVADAGFATSTPLVYKTTMSHSLAPFNIHDDRAAMNDSVFSSQRRQDFHYDLPPDLIAQHPPARRGDSRLLTLDGATGALGDRWFRDLPELLRPGDLLVFNDTRVIPARLHGRKASGGRIEILVERLLDERRALVHIHASKAPKPGGLLLLDAGFTATVLARHADLFEIRVERDEPLLALLEQHGQMPLPPYIHRQPTPEDAERYQTVYARQPGAVAAPTAGLHFEQTLLDQITAMGVEQTFITLHVGAGTFQPLRVERIEDHVMHAERIEVSATVCERIRATQARSGRVIAVGTTAVRALETAAQNGVLQPWHGETRIFLYPGCRFHCVDALITNFHLPESTLLMLVAAFAGHAEILSVYRHAVEQRYRFFSYGDAMFLTRRRQA</sequence>
<dbReference type="InterPro" id="IPR042118">
    <property type="entry name" value="QueA_dom1"/>
</dbReference>
<dbReference type="EC" id="2.4.99.17" evidence="10 13"/>
<evidence type="ECO:0000256" key="13">
    <source>
        <dbReference type="HAMAP-Rule" id="MF_00113"/>
    </source>
</evidence>
<comment type="similarity">
    <text evidence="9 13">Belongs to the QueA family.</text>
</comment>
<protein>
    <recommendedName>
        <fullName evidence="11 13">S-adenosylmethionine:tRNA ribosyltransferase-isomerase</fullName>
        <ecNumber evidence="10 13">2.4.99.17</ecNumber>
    </recommendedName>
    <alternativeName>
        <fullName evidence="12 13">Queuosine biosynthesis protein QueA</fullName>
    </alternativeName>
</protein>
<comment type="pathway">
    <text evidence="2 13">tRNA modification; tRNA-queuosine biosynthesis.</text>
</comment>
<evidence type="ECO:0000256" key="6">
    <source>
        <dbReference type="ARBA" id="ARBA00022691"/>
    </source>
</evidence>
<evidence type="ECO:0000256" key="11">
    <source>
        <dbReference type="ARBA" id="ARBA00069325"/>
    </source>
</evidence>
<evidence type="ECO:0000256" key="5">
    <source>
        <dbReference type="ARBA" id="ARBA00022679"/>
    </source>
</evidence>
<keyword evidence="15" id="KW-1185">Reference proteome</keyword>
<evidence type="ECO:0000313" key="15">
    <source>
        <dbReference type="Proteomes" id="UP000019184"/>
    </source>
</evidence>
<dbReference type="GO" id="GO:0008616">
    <property type="term" value="P:tRNA queuosine(34) biosynthetic process"/>
    <property type="evidence" value="ECO:0007669"/>
    <property type="project" value="UniProtKB-UniRule"/>
</dbReference>
<proteinExistence type="inferred from homology"/>
<evidence type="ECO:0000313" key="14">
    <source>
        <dbReference type="EMBL" id="CDH47246.1"/>
    </source>
</evidence>
<dbReference type="AlphaFoldDB" id="A0A7U7GF71"/>
<evidence type="ECO:0000256" key="12">
    <source>
        <dbReference type="ARBA" id="ARBA00076160"/>
    </source>
</evidence>
<dbReference type="EMBL" id="CBTK010000295">
    <property type="protein sequence ID" value="CDH47246.1"/>
    <property type="molecule type" value="Genomic_DNA"/>
</dbReference>
<organism evidence="14 15">
    <name type="scientific">Candidatus Contendobacter odensis Run_B_J11</name>
    <dbReference type="NCBI Taxonomy" id="1400861"/>
    <lineage>
        <taxon>Bacteria</taxon>
        <taxon>Pseudomonadati</taxon>
        <taxon>Pseudomonadota</taxon>
        <taxon>Gammaproteobacteria</taxon>
        <taxon>Candidatus Competibacteraceae</taxon>
        <taxon>Candidatus Contendibacter</taxon>
    </lineage>
</organism>
<dbReference type="InterPro" id="IPR042119">
    <property type="entry name" value="QueA_dom2"/>
</dbReference>
<dbReference type="PANTHER" id="PTHR30307">
    <property type="entry name" value="S-ADENOSYLMETHIONINE:TRNA RIBOSYLTRANSFERASE-ISOMERASE"/>
    <property type="match status" value="1"/>
</dbReference>
<gene>
    <name evidence="13 14" type="primary">queA</name>
    <name evidence="14" type="ORF">BN874_770096</name>
</gene>
<dbReference type="Proteomes" id="UP000019184">
    <property type="component" value="Unassembled WGS sequence"/>
</dbReference>
<dbReference type="Gene3D" id="2.40.10.240">
    <property type="entry name" value="QueA-like"/>
    <property type="match status" value="1"/>
</dbReference>
<name>A0A7U7GF71_9GAMM</name>